<reference evidence="1 2" key="1">
    <citation type="submission" date="2019-04" db="EMBL/GenBank/DDBJ databases">
        <title>Aspergillus burnettii sp. nov., novel species from soil in southeast Queensland.</title>
        <authorList>
            <person name="Gilchrist C.L.M."/>
            <person name="Pitt J.I."/>
            <person name="Lange L."/>
            <person name="Lacey H.J."/>
            <person name="Vuong D."/>
            <person name="Midgley D.J."/>
            <person name="Greenfield P."/>
            <person name="Bradbury M."/>
            <person name="Lacey E."/>
            <person name="Busk P.K."/>
            <person name="Pilgaard B."/>
            <person name="Chooi Y.H."/>
            <person name="Piggott A.M."/>
        </authorList>
    </citation>
    <scope>NUCLEOTIDE SEQUENCE [LARGE SCALE GENOMIC DNA]</scope>
    <source>
        <strain evidence="1 2">FRR 5400</strain>
    </source>
</reference>
<accession>A0A5N6FPY4</accession>
<sequence length="266" mass="29421">MNDQPPAYHEAARSSATPAAVDKKAQLNQNGILPRYALLSISWTDRIRLMRFPEPLVARVTEILEKLWTKGIQNVKSQSEGVEFKLRGTPFSHSGDEEKIAVRKLMLGILDGLAREGWGVHPGAGGLGKIGNYSSLGEKGMDLRSVIFQPQQPQQLSWLCISFDSQDLIHLMNAPIELAMSLIGVLEERIQTCNQDLVSGTFELKFKKNLWKKSSSEGAVQSRLVALDVLQCLESQGYSLCASVDLDHGDGGDLYQSSADIWFCCR</sequence>
<dbReference type="EMBL" id="SPNV01000062">
    <property type="protein sequence ID" value="KAF5862926.1"/>
    <property type="molecule type" value="Genomic_DNA"/>
</dbReference>
<proteinExistence type="predicted"/>
<dbReference type="PANTHER" id="PTHR38696:SF1">
    <property type="entry name" value="MEDIATOR OF RNA POLYMERASE II TRANSCRIPTION SUBUNIT 13"/>
    <property type="match status" value="1"/>
</dbReference>
<name>A0A5N6FPY4_PETAA</name>
<dbReference type="OMA" id="FTIYATI"/>
<protein>
    <submittedName>
        <fullName evidence="1">Uncharacterized protein</fullName>
    </submittedName>
</protein>
<evidence type="ECO:0000313" key="2">
    <source>
        <dbReference type="Proteomes" id="UP000541154"/>
    </source>
</evidence>
<evidence type="ECO:0000313" key="1">
    <source>
        <dbReference type="EMBL" id="KAF5862926.1"/>
    </source>
</evidence>
<dbReference type="AlphaFoldDB" id="A0A5N6FPY4"/>
<organism evidence="1 2">
    <name type="scientific">Petromyces alliaceus</name>
    <name type="common">Aspergillus alliaceus</name>
    <dbReference type="NCBI Taxonomy" id="209559"/>
    <lineage>
        <taxon>Eukaryota</taxon>
        <taxon>Fungi</taxon>
        <taxon>Dikarya</taxon>
        <taxon>Ascomycota</taxon>
        <taxon>Pezizomycotina</taxon>
        <taxon>Eurotiomycetes</taxon>
        <taxon>Eurotiomycetidae</taxon>
        <taxon>Eurotiales</taxon>
        <taxon>Aspergillaceae</taxon>
        <taxon>Aspergillus</taxon>
        <taxon>Aspergillus subgen. Circumdati</taxon>
    </lineage>
</organism>
<keyword evidence="2" id="KW-1185">Reference proteome</keyword>
<dbReference type="PANTHER" id="PTHR38696">
    <property type="entry name" value="MEDIATOR OF RNA POLYMERASE II TRANSCRIPTION SUBUNIT 13"/>
    <property type="match status" value="1"/>
</dbReference>
<comment type="caution">
    <text evidence="1">The sequence shown here is derived from an EMBL/GenBank/DDBJ whole genome shotgun (WGS) entry which is preliminary data.</text>
</comment>
<dbReference type="Proteomes" id="UP000541154">
    <property type="component" value="Unassembled WGS sequence"/>
</dbReference>
<gene>
    <name evidence="1" type="ORF">ETB97_010967</name>
</gene>
<accession>A0A8H6A9C8</accession>